<sequence length="782" mass="90258">MTPTPVAKSMLTYSTGAQAALLKAANRVFDLDQVVESLDDLTNGLLLGQILHELDSEFEPSHLESTQGTAKYLTHKRNIQTVYKGLFRFIRRQVPELACQAKKFDYHAVAENPGPQGISQLLAVMVCAAAMGPDNGKYVPRIQHSLDRENQAEIMQIIRTMQQDIAAFKDDTDLDDAIDAVMEARDIDLLVEEQNATLRRQLDSTKKNLSDYITRLEYLQQSHEDLKYEKEKNDRELEVLRKATQDGVNSAEAIKLLESQVHEQMEIIARNEETIRNHDRVKSQLETEVQRLNQKSIQADELRDQVAEWKHKAEELEKKANTAERYKQKLESQQHLAKEVQNLQYEKGELQEQLRSLVSDRERIERTRKAEDELTKMITQSEQHLWDERNQKTQLIKDLASLEEELVRLKAQRTHDERFIQDLQEQVQQGQEINPPGESLSVTSATFNLEDELNNATDEDIQTNLPLELSRLKAENDLLRRTLGSTGDAAKLRKELEEQRRQRDRLQQNFNDIFEKHTITQEQFAAIMENSVSEESKAFIELRSQLVHSQEDLDEAKKRLLELQSKVMDTDRELLSARAKISAAQKGGIEAIDELTSTDKLISESLKAELDRLRENYNFVVVERDAQKSQLIEALLAKERLRKEVEDAKELQDNSTSGPADANMSEAMKKSTEKIEKLRTRLKERKQQLEQSEKEKSSLQVRLKSIQGGEQPAAQTAAFDQVLKNLQRENTLIATAWYDLTSRLQSNHVVLQRRHDAPRSWLNKQRQMVNGQLRQRDLLYLY</sequence>
<keyword evidence="4" id="KW-1185">Reference proteome</keyword>
<dbReference type="EMBL" id="SRPY01000273">
    <property type="protein sequence ID" value="KAG5926369.1"/>
    <property type="molecule type" value="Genomic_DNA"/>
</dbReference>
<feature type="coiled-coil region" evidence="1">
    <location>
        <begin position="489"/>
        <end position="573"/>
    </location>
</feature>
<dbReference type="AlphaFoldDB" id="A0A8K0J6Z4"/>
<feature type="region of interest" description="Disordered" evidence="2">
    <location>
        <begin position="647"/>
        <end position="673"/>
    </location>
</feature>
<dbReference type="PANTHER" id="PTHR47357:SF1">
    <property type="entry name" value="SPINDLE POLE BODY COMPONENT 110"/>
    <property type="match status" value="1"/>
</dbReference>
<evidence type="ECO:0000313" key="3">
    <source>
        <dbReference type="EMBL" id="KAG5926369.1"/>
    </source>
</evidence>
<evidence type="ECO:0000313" key="4">
    <source>
        <dbReference type="Proteomes" id="UP000811619"/>
    </source>
</evidence>
<dbReference type="OrthoDB" id="49395at2759"/>
<name>A0A8K0J6Z4_9HYPO</name>
<evidence type="ECO:0000256" key="2">
    <source>
        <dbReference type="SAM" id="MobiDB-lite"/>
    </source>
</evidence>
<feature type="coiled-coil region" evidence="1">
    <location>
        <begin position="195"/>
        <end position="243"/>
    </location>
</feature>
<organism evidence="3 4">
    <name type="scientific">Claviceps africana</name>
    <dbReference type="NCBI Taxonomy" id="83212"/>
    <lineage>
        <taxon>Eukaryota</taxon>
        <taxon>Fungi</taxon>
        <taxon>Dikarya</taxon>
        <taxon>Ascomycota</taxon>
        <taxon>Pezizomycotina</taxon>
        <taxon>Sordariomycetes</taxon>
        <taxon>Hypocreomycetidae</taxon>
        <taxon>Hypocreales</taxon>
        <taxon>Clavicipitaceae</taxon>
        <taxon>Claviceps</taxon>
    </lineage>
</organism>
<dbReference type="GO" id="GO:0005200">
    <property type="term" value="F:structural constituent of cytoskeleton"/>
    <property type="evidence" value="ECO:0007669"/>
    <property type="project" value="TreeGrafter"/>
</dbReference>
<accession>A0A8K0J6Z4</accession>
<dbReference type="GO" id="GO:0005856">
    <property type="term" value="C:cytoskeleton"/>
    <property type="evidence" value="ECO:0007669"/>
    <property type="project" value="TreeGrafter"/>
</dbReference>
<protein>
    <recommendedName>
        <fullName evidence="5">HOOK N-terminal domain-containing protein</fullName>
    </recommendedName>
</protein>
<dbReference type="Proteomes" id="UP000811619">
    <property type="component" value="Unassembled WGS sequence"/>
</dbReference>
<dbReference type="Gene3D" id="1.10.418.10">
    <property type="entry name" value="Calponin-like domain"/>
    <property type="match status" value="1"/>
</dbReference>
<dbReference type="PANTHER" id="PTHR47357">
    <property type="entry name" value="COP1-INTERACTIVE PROTEIN 1"/>
    <property type="match status" value="1"/>
</dbReference>
<feature type="coiled-coil region" evidence="1">
    <location>
        <begin position="268"/>
        <end position="412"/>
    </location>
</feature>
<evidence type="ECO:0008006" key="5">
    <source>
        <dbReference type="Google" id="ProtNLM"/>
    </source>
</evidence>
<gene>
    <name evidence="3" type="ORF">E4U42_003376</name>
</gene>
<dbReference type="SUPFAM" id="SSF116907">
    <property type="entry name" value="Hook domain"/>
    <property type="match status" value="1"/>
</dbReference>
<keyword evidence="1" id="KW-0175">Coiled coil</keyword>
<comment type="caution">
    <text evidence="3">The sequence shown here is derived from an EMBL/GenBank/DDBJ whole genome shotgun (WGS) entry which is preliminary data.</text>
</comment>
<evidence type="ECO:0000256" key="1">
    <source>
        <dbReference type="SAM" id="Coils"/>
    </source>
</evidence>
<dbReference type="CDD" id="cd22211">
    <property type="entry name" value="HkD_SF"/>
    <property type="match status" value="1"/>
</dbReference>
<reference evidence="3" key="1">
    <citation type="journal article" date="2020" name="bioRxiv">
        <title>Whole genome comparisons of ergot fungi reveals the divergence and evolution of species within the genus Claviceps are the result of varying mechanisms driving genome evolution and host range expansion.</title>
        <authorList>
            <person name="Wyka S.A."/>
            <person name="Mondo S.J."/>
            <person name="Liu M."/>
            <person name="Dettman J."/>
            <person name="Nalam V."/>
            <person name="Broders K.D."/>
        </authorList>
    </citation>
    <scope>NUCLEOTIDE SEQUENCE</scope>
    <source>
        <strain evidence="3">CCC 489</strain>
    </source>
</reference>
<dbReference type="InterPro" id="IPR036872">
    <property type="entry name" value="CH_dom_sf"/>
</dbReference>
<proteinExistence type="predicted"/>